<dbReference type="RefSeq" id="WP_005503593.1">
    <property type="nucleotide sequence ID" value="NZ_ADAQ01000011.1"/>
</dbReference>
<feature type="transmembrane region" description="Helical" evidence="1">
    <location>
        <begin position="429"/>
        <end position="462"/>
    </location>
</feature>
<reference evidence="2 3" key="1">
    <citation type="submission" date="2009-10" db="EMBL/GenBank/DDBJ databases">
        <authorList>
            <consortium name="Los Alamos National Laboratory (LANL)"/>
            <consortium name="National Microbial Pathogen Data Resource (NMPDR)"/>
            <person name="Saunders E.H."/>
            <person name="Munk A.C."/>
            <person name="Tapia R."/>
            <person name="Green L."/>
            <person name="Rogers Y."/>
            <person name="Detter J.C."/>
            <person name="Bruce D."/>
            <person name="Brettin T.S."/>
            <person name="Colwell R.R."/>
            <person name="Huq A."/>
            <person name="Grim C.J."/>
            <person name="Hasan N.A."/>
            <person name="Bartels D."/>
            <person name="Vonstein V."/>
        </authorList>
    </citation>
    <scope>NUCLEOTIDE SEQUENCE [LARGE SCALE GENOMIC DNA]</scope>
    <source>
        <strain evidence="2 3">CIP 101886</strain>
    </source>
</reference>
<proteinExistence type="predicted"/>
<feature type="transmembrane region" description="Helical" evidence="1">
    <location>
        <begin position="155"/>
        <end position="175"/>
    </location>
</feature>
<organism evidence="2 3">
    <name type="scientific">Grimontia hollisae CIP 101886</name>
    <dbReference type="NCBI Taxonomy" id="675812"/>
    <lineage>
        <taxon>Bacteria</taxon>
        <taxon>Pseudomonadati</taxon>
        <taxon>Pseudomonadota</taxon>
        <taxon>Gammaproteobacteria</taxon>
        <taxon>Vibrionales</taxon>
        <taxon>Vibrionaceae</taxon>
        <taxon>Grimontia</taxon>
    </lineage>
</organism>
<dbReference type="PANTHER" id="PTHR34219">
    <property type="entry name" value="IRON-REGULATED INNER MEMBRANE PROTEIN-RELATED"/>
    <property type="match status" value="1"/>
</dbReference>
<dbReference type="GeneID" id="58896986"/>
<dbReference type="PANTHER" id="PTHR34219:SF1">
    <property type="entry name" value="PEPSY DOMAIN-CONTAINING PROTEIN"/>
    <property type="match status" value="1"/>
</dbReference>
<feature type="transmembrane region" description="Helical" evidence="1">
    <location>
        <begin position="388"/>
        <end position="409"/>
    </location>
</feature>
<dbReference type="Pfam" id="PF03929">
    <property type="entry name" value="PepSY_TM"/>
    <property type="match status" value="1"/>
</dbReference>
<evidence type="ECO:0000313" key="2">
    <source>
        <dbReference type="EMBL" id="EEY72554.1"/>
    </source>
</evidence>
<evidence type="ECO:0000313" key="3">
    <source>
        <dbReference type="Proteomes" id="UP000003604"/>
    </source>
</evidence>
<evidence type="ECO:0000256" key="1">
    <source>
        <dbReference type="SAM" id="Phobius"/>
    </source>
</evidence>
<keyword evidence="1" id="KW-1133">Transmembrane helix</keyword>
<dbReference type="Proteomes" id="UP000003604">
    <property type="component" value="Unassembled WGS sequence"/>
</dbReference>
<gene>
    <name evidence="2" type="ORF">VHA_001657</name>
</gene>
<dbReference type="eggNOG" id="COG3182">
    <property type="taxonomic scope" value="Bacteria"/>
</dbReference>
<keyword evidence="1" id="KW-0812">Transmembrane</keyword>
<sequence length="474" mass="52270">MVSQTGTQSAAKAAHKSRYFTAWRWHFYAGLFVIPFMAMLSFTGVIMLFDDEIESVRYGELLTVTAQNETRLPSAQLAAVNAAFPDAIVTQFMPAGSPETVNRFSVRLPDNETRFVLVNPYTAEVVGSIDRSDSWYALANDIHGTLLLGDMGDRLIETAASFTILLLVSGLYLWWPKDAASRACFLKIRTDSGSRIFMRDLHTNLGGILSVALLFFVISGLAWTGIWGGKIVQPWGSFPAERSKQLPESVITHQALNHGAEEEMPWNLEQTPVPVSHHGSHNVENTSADKRSLAAAISIDDVVSKARDVGFTQYRLRFPTSDTGVYTLSANTMSGDITDPTKDRTLHIDQYSGEVLADITFSDYNWMAKAMAAGIALHQGDISVINKVFNLFVCLVFLVISITGAIMWWKRRPQGSKRLGAPSAQRDSGLWLSGIVTLAAICLFLPLAGISVIAILCIDWLILRKLPIVRQAIR</sequence>
<name>D0I7D5_GRIHO</name>
<protein>
    <submittedName>
        <fullName evidence="2">Uncharacterized iron-regulated membrane protein</fullName>
    </submittedName>
</protein>
<dbReference type="EMBL" id="ADAQ01000011">
    <property type="protein sequence ID" value="EEY72554.1"/>
    <property type="molecule type" value="Genomic_DNA"/>
</dbReference>
<keyword evidence="3" id="KW-1185">Reference proteome</keyword>
<dbReference type="AlphaFoldDB" id="D0I7D5"/>
<feature type="transmembrane region" description="Helical" evidence="1">
    <location>
        <begin position="205"/>
        <end position="227"/>
    </location>
</feature>
<dbReference type="OrthoDB" id="9791166at2"/>
<keyword evidence="1" id="KW-0472">Membrane</keyword>
<comment type="caution">
    <text evidence="2">The sequence shown here is derived from an EMBL/GenBank/DDBJ whole genome shotgun (WGS) entry which is preliminary data.</text>
</comment>
<dbReference type="InterPro" id="IPR005625">
    <property type="entry name" value="PepSY-ass_TM"/>
</dbReference>
<accession>D0I7D5</accession>
<feature type="transmembrane region" description="Helical" evidence="1">
    <location>
        <begin position="25"/>
        <end position="49"/>
    </location>
</feature>